<keyword evidence="2" id="KW-1185">Reference proteome</keyword>
<accession>A0ABP6X190</accession>
<reference evidence="2" key="1">
    <citation type="journal article" date="2019" name="Int. J. Syst. Evol. Microbiol.">
        <title>The Global Catalogue of Microorganisms (GCM) 10K type strain sequencing project: providing services to taxonomists for standard genome sequencing and annotation.</title>
        <authorList>
            <consortium name="The Broad Institute Genomics Platform"/>
            <consortium name="The Broad Institute Genome Sequencing Center for Infectious Disease"/>
            <person name="Wu L."/>
            <person name="Ma J."/>
        </authorList>
    </citation>
    <scope>NUCLEOTIDE SEQUENCE [LARGE SCALE GENOMIC DNA]</scope>
    <source>
        <strain evidence="2">JCM 16928</strain>
    </source>
</reference>
<name>A0ABP6X190_9ACTN</name>
<evidence type="ECO:0000313" key="2">
    <source>
        <dbReference type="Proteomes" id="UP001501222"/>
    </source>
</evidence>
<dbReference type="RefSeq" id="WP_344840849.1">
    <property type="nucleotide sequence ID" value="NZ_BAABAA010000003.1"/>
</dbReference>
<evidence type="ECO:0000313" key="1">
    <source>
        <dbReference type="EMBL" id="GAA3558666.1"/>
    </source>
</evidence>
<dbReference type="EMBL" id="BAABAA010000003">
    <property type="protein sequence ID" value="GAA3558666.1"/>
    <property type="molecule type" value="Genomic_DNA"/>
</dbReference>
<protein>
    <submittedName>
        <fullName evidence="1">Uncharacterized protein</fullName>
    </submittedName>
</protein>
<proteinExistence type="predicted"/>
<organism evidence="1 2">
    <name type="scientific">Kribbella ginsengisoli</name>
    <dbReference type="NCBI Taxonomy" id="363865"/>
    <lineage>
        <taxon>Bacteria</taxon>
        <taxon>Bacillati</taxon>
        <taxon>Actinomycetota</taxon>
        <taxon>Actinomycetes</taxon>
        <taxon>Propionibacteriales</taxon>
        <taxon>Kribbellaceae</taxon>
        <taxon>Kribbella</taxon>
    </lineage>
</organism>
<sequence length="48" mass="5550">MGFFILLVVVVAAVAAYKFRVPLIAKLTGQPPQRIQRAIERRKENKRR</sequence>
<comment type="caution">
    <text evidence="1">The sequence shown here is derived from an EMBL/GenBank/DDBJ whole genome shotgun (WGS) entry which is preliminary data.</text>
</comment>
<gene>
    <name evidence="1" type="ORF">GCM10022235_28510</name>
</gene>
<dbReference type="Proteomes" id="UP001501222">
    <property type="component" value="Unassembled WGS sequence"/>
</dbReference>